<dbReference type="EMBL" id="LAZR01000519">
    <property type="protein sequence ID" value="KKN65646.1"/>
    <property type="molecule type" value="Genomic_DNA"/>
</dbReference>
<evidence type="ECO:0000313" key="1">
    <source>
        <dbReference type="EMBL" id="KKN65646.1"/>
    </source>
</evidence>
<proteinExistence type="predicted"/>
<organism evidence="1">
    <name type="scientific">marine sediment metagenome</name>
    <dbReference type="NCBI Taxonomy" id="412755"/>
    <lineage>
        <taxon>unclassified sequences</taxon>
        <taxon>metagenomes</taxon>
        <taxon>ecological metagenomes</taxon>
    </lineage>
</organism>
<sequence>MITALISVKQDDLLVDAYESDDFGNLQRASGVNVSLVLTFTVCFRWKSEPVGGEYLIFWGTPKGCKKPRPCVTDDSGQLRSLKDFLPEKATWWAGYKASEKASQEMHPEVAEWLAEFIQAAKDPSNTDEDMCHHLVCLGVDLPSKAICDRNPVMMSHFVHLPKINQEAHKALKEAGRLAGMLSLFVADTYPYGKERQIEADAHPYRCERKIVGSLAYGQRMIVFCSSAPNSFFRG</sequence>
<protein>
    <submittedName>
        <fullName evidence="1">Uncharacterized protein</fullName>
    </submittedName>
</protein>
<name>A0A0F9UWS7_9ZZZZ</name>
<dbReference type="AlphaFoldDB" id="A0A0F9UWS7"/>
<comment type="caution">
    <text evidence="1">The sequence shown here is derived from an EMBL/GenBank/DDBJ whole genome shotgun (WGS) entry which is preliminary data.</text>
</comment>
<accession>A0A0F9UWS7</accession>
<reference evidence="1" key="1">
    <citation type="journal article" date="2015" name="Nature">
        <title>Complex archaea that bridge the gap between prokaryotes and eukaryotes.</title>
        <authorList>
            <person name="Spang A."/>
            <person name="Saw J.H."/>
            <person name="Jorgensen S.L."/>
            <person name="Zaremba-Niedzwiedzka K."/>
            <person name="Martijn J."/>
            <person name="Lind A.E."/>
            <person name="van Eijk R."/>
            <person name="Schleper C."/>
            <person name="Guy L."/>
            <person name="Ettema T.J."/>
        </authorList>
    </citation>
    <scope>NUCLEOTIDE SEQUENCE</scope>
</reference>
<gene>
    <name evidence="1" type="ORF">LCGC14_0479620</name>
</gene>